<sequence>MQYSKVIGIKLISIIALCTVVFSAVSGVEDIVNTKHNLSASGPGTLKATTESRVCVFCHTPHGSTI</sequence>
<organism evidence="1">
    <name type="scientific">hydrothermal vent metagenome</name>
    <dbReference type="NCBI Taxonomy" id="652676"/>
    <lineage>
        <taxon>unclassified sequences</taxon>
        <taxon>metagenomes</taxon>
        <taxon>ecological metagenomes</taxon>
    </lineage>
</organism>
<gene>
    <name evidence="1" type="ORF">MNBD_GAMMA03-1846</name>
</gene>
<dbReference type="AlphaFoldDB" id="A0A3B0W0L6"/>
<protein>
    <submittedName>
        <fullName evidence="1">Cytochrome c family protein</fullName>
    </submittedName>
</protein>
<reference evidence="1" key="1">
    <citation type="submission" date="2018-06" db="EMBL/GenBank/DDBJ databases">
        <authorList>
            <person name="Zhirakovskaya E."/>
        </authorList>
    </citation>
    <scope>NUCLEOTIDE SEQUENCE</scope>
</reference>
<feature type="non-terminal residue" evidence="1">
    <location>
        <position position="66"/>
    </location>
</feature>
<accession>A0A3B0W0L6</accession>
<dbReference type="EMBL" id="UOFC01000084">
    <property type="protein sequence ID" value="VAW45953.1"/>
    <property type="molecule type" value="Genomic_DNA"/>
</dbReference>
<proteinExistence type="predicted"/>
<name>A0A3B0W0L6_9ZZZZ</name>
<evidence type="ECO:0000313" key="1">
    <source>
        <dbReference type="EMBL" id="VAW45953.1"/>
    </source>
</evidence>